<dbReference type="InterPro" id="IPR000100">
    <property type="entry name" value="RNase_P"/>
</dbReference>
<dbReference type="InterPro" id="IPR020568">
    <property type="entry name" value="Ribosomal_Su5_D2-typ_SF"/>
</dbReference>
<dbReference type="PANTHER" id="PTHR33992:SF1">
    <property type="entry name" value="RIBONUCLEASE P PROTEIN COMPONENT"/>
    <property type="match status" value="1"/>
</dbReference>
<gene>
    <name evidence="7 9" type="primary">rnpA</name>
    <name evidence="9" type="ORF">ACFSJT_05760</name>
</gene>
<evidence type="ECO:0000256" key="7">
    <source>
        <dbReference type="HAMAP-Rule" id="MF_00227"/>
    </source>
</evidence>
<keyword evidence="10" id="KW-1185">Reference proteome</keyword>
<comment type="caution">
    <text evidence="9">The sequence shown here is derived from an EMBL/GenBank/DDBJ whole genome shotgun (WGS) entry which is preliminary data.</text>
</comment>
<evidence type="ECO:0000256" key="5">
    <source>
        <dbReference type="ARBA" id="ARBA00022801"/>
    </source>
</evidence>
<dbReference type="InterPro" id="IPR020539">
    <property type="entry name" value="RNase_P_CS"/>
</dbReference>
<evidence type="ECO:0000256" key="8">
    <source>
        <dbReference type="NCBIfam" id="TIGR00188"/>
    </source>
</evidence>
<accession>A0ABW5AWN0</accession>
<dbReference type="HAMAP" id="MF_00227">
    <property type="entry name" value="RNase_P"/>
    <property type="match status" value="1"/>
</dbReference>
<dbReference type="PROSITE" id="PS00648">
    <property type="entry name" value="RIBONUCLEASE_P"/>
    <property type="match status" value="1"/>
</dbReference>
<dbReference type="NCBIfam" id="TIGR00188">
    <property type="entry name" value="rnpA"/>
    <property type="match status" value="1"/>
</dbReference>
<evidence type="ECO:0000256" key="4">
    <source>
        <dbReference type="ARBA" id="ARBA00022759"/>
    </source>
</evidence>
<comment type="function">
    <text evidence="1 7">RNaseP catalyzes the removal of the 5'-leader sequence from pre-tRNA to produce the mature 5'-terminus. It can also cleave other RNA substrates such as 4.5S RNA. The protein component plays an auxiliary but essential role in vivo by binding to the 5'-leader sequence and broadening the substrate specificity of the ribozyme.</text>
</comment>
<evidence type="ECO:0000256" key="1">
    <source>
        <dbReference type="ARBA" id="ARBA00002663"/>
    </source>
</evidence>
<dbReference type="PANTHER" id="PTHR33992">
    <property type="entry name" value="RIBONUCLEASE P PROTEIN COMPONENT"/>
    <property type="match status" value="1"/>
</dbReference>
<evidence type="ECO:0000256" key="3">
    <source>
        <dbReference type="ARBA" id="ARBA00022722"/>
    </source>
</evidence>
<dbReference type="SUPFAM" id="SSF54211">
    <property type="entry name" value="Ribosomal protein S5 domain 2-like"/>
    <property type="match status" value="1"/>
</dbReference>
<dbReference type="Pfam" id="PF00825">
    <property type="entry name" value="Ribonuclease_P"/>
    <property type="match status" value="1"/>
</dbReference>
<keyword evidence="2 7" id="KW-0819">tRNA processing</keyword>
<protein>
    <recommendedName>
        <fullName evidence="7 8">Ribonuclease P protein component</fullName>
        <shortName evidence="7">RNase P protein</shortName>
        <shortName evidence="7">RNaseP protein</shortName>
        <ecNumber evidence="7 8">3.1.26.5</ecNumber>
    </recommendedName>
    <alternativeName>
        <fullName evidence="7">Protein C5</fullName>
    </alternativeName>
</protein>
<keyword evidence="6 7" id="KW-0694">RNA-binding</keyword>
<comment type="subunit">
    <text evidence="7">Consists of a catalytic RNA component (M1 or rnpB) and a protein subunit.</text>
</comment>
<keyword evidence="3 7" id="KW-0540">Nuclease</keyword>
<organism evidence="9 10">
    <name type="scientific">Aquimarina celericrescens</name>
    <dbReference type="NCBI Taxonomy" id="1964542"/>
    <lineage>
        <taxon>Bacteria</taxon>
        <taxon>Pseudomonadati</taxon>
        <taxon>Bacteroidota</taxon>
        <taxon>Flavobacteriia</taxon>
        <taxon>Flavobacteriales</taxon>
        <taxon>Flavobacteriaceae</taxon>
        <taxon>Aquimarina</taxon>
    </lineage>
</organism>
<dbReference type="Proteomes" id="UP001597344">
    <property type="component" value="Unassembled WGS sequence"/>
</dbReference>
<evidence type="ECO:0000256" key="2">
    <source>
        <dbReference type="ARBA" id="ARBA00022694"/>
    </source>
</evidence>
<dbReference type="InterPro" id="IPR014721">
    <property type="entry name" value="Ribsml_uS5_D2-typ_fold_subgr"/>
</dbReference>
<dbReference type="Gene3D" id="3.30.230.10">
    <property type="match status" value="1"/>
</dbReference>
<name>A0ABW5AWN0_9FLAO</name>
<evidence type="ECO:0000313" key="9">
    <source>
        <dbReference type="EMBL" id="MFD2186289.1"/>
    </source>
</evidence>
<dbReference type="EMBL" id="JBHUHY010000003">
    <property type="protein sequence ID" value="MFD2186289.1"/>
    <property type="molecule type" value="Genomic_DNA"/>
</dbReference>
<evidence type="ECO:0000313" key="10">
    <source>
        <dbReference type="Proteomes" id="UP001597344"/>
    </source>
</evidence>
<evidence type="ECO:0000256" key="6">
    <source>
        <dbReference type="ARBA" id="ARBA00022884"/>
    </source>
</evidence>
<keyword evidence="4 7" id="KW-0255">Endonuclease</keyword>
<keyword evidence="5 7" id="KW-0378">Hydrolase</keyword>
<proteinExistence type="inferred from homology"/>
<dbReference type="GO" id="GO:0004526">
    <property type="term" value="F:ribonuclease P activity"/>
    <property type="evidence" value="ECO:0007669"/>
    <property type="project" value="UniProtKB-EC"/>
</dbReference>
<reference evidence="10" key="1">
    <citation type="journal article" date="2019" name="Int. J. Syst. Evol. Microbiol.">
        <title>The Global Catalogue of Microorganisms (GCM) 10K type strain sequencing project: providing services to taxonomists for standard genome sequencing and annotation.</title>
        <authorList>
            <consortium name="The Broad Institute Genomics Platform"/>
            <consortium name="The Broad Institute Genome Sequencing Center for Infectious Disease"/>
            <person name="Wu L."/>
            <person name="Ma J."/>
        </authorList>
    </citation>
    <scope>NUCLEOTIDE SEQUENCE [LARGE SCALE GENOMIC DNA]</scope>
    <source>
        <strain evidence="10">DT92</strain>
    </source>
</reference>
<dbReference type="EC" id="3.1.26.5" evidence="7 8"/>
<comment type="catalytic activity">
    <reaction evidence="7">
        <text>Endonucleolytic cleavage of RNA, removing 5'-extranucleotides from tRNA precursor.</text>
        <dbReference type="EC" id="3.1.26.5"/>
    </reaction>
</comment>
<sequence length="125" mass="14796">MKATFNKKERLKSKKEIELLFSEGKSISKYPIRLVYKKTCFEDGTNIKAAVSVSKRHFKNAVDRNRIKRLLRESYRKNKYIVPNTTHQFAFMFLYSGKEIPEYKLIESRIKGILQKFVEQEIASI</sequence>
<dbReference type="RefSeq" id="WP_378319267.1">
    <property type="nucleotide sequence ID" value="NZ_JBHUHY010000003.1"/>
</dbReference>
<comment type="similarity">
    <text evidence="7">Belongs to the RnpA family.</text>
</comment>